<dbReference type="Proteomes" id="UP000510844">
    <property type="component" value="Chromosome"/>
</dbReference>
<proteinExistence type="predicted"/>
<name>A0A7L6B445_9ACTN</name>
<evidence type="ECO:0000256" key="1">
    <source>
        <dbReference type="SAM" id="MobiDB-lite"/>
    </source>
</evidence>
<dbReference type="EMBL" id="CP059322">
    <property type="protein sequence ID" value="QLQ36555.2"/>
    <property type="molecule type" value="Genomic_DNA"/>
</dbReference>
<dbReference type="RefSeq" id="WP_307755355.1">
    <property type="nucleotide sequence ID" value="NZ_CP059322.2"/>
</dbReference>
<dbReference type="PROSITE" id="PS51257">
    <property type="entry name" value="PROKAR_LIPOPROTEIN"/>
    <property type="match status" value="1"/>
</dbReference>
<keyword evidence="4" id="KW-1185">Reference proteome</keyword>
<reference evidence="4" key="1">
    <citation type="submission" date="2020-07" db="EMBL/GenBank/DDBJ databases">
        <title>A new Micromonospora strain with potent antibiotic activity isolated from the microbiome of a mid-Atlantic deep-sea sponge.</title>
        <authorList>
            <person name="Back C.R."/>
            <person name="Stennett H.L."/>
            <person name="Williams S.E."/>
            <person name="Wang L."/>
            <person name="Ojeda Gomez J."/>
            <person name="Abdulle O.M."/>
            <person name="Duffy T."/>
            <person name="Hendry K.R."/>
            <person name="Powell D."/>
            <person name="Stach J.E."/>
            <person name="Essex-Lopresti A.E."/>
            <person name="Willis C.L."/>
            <person name="Curnow P."/>
            <person name="Race P.R."/>
        </authorList>
    </citation>
    <scope>NUCLEOTIDE SEQUENCE [LARGE SCALE GENOMIC DNA]</scope>
    <source>
        <strain evidence="4">28ISP2-46</strain>
    </source>
</reference>
<feature type="chain" id="PRO_5041290180" evidence="2">
    <location>
        <begin position="27"/>
        <end position="200"/>
    </location>
</feature>
<feature type="compositionally biased region" description="Low complexity" evidence="1">
    <location>
        <begin position="31"/>
        <end position="44"/>
    </location>
</feature>
<feature type="region of interest" description="Disordered" evidence="1">
    <location>
        <begin position="31"/>
        <end position="51"/>
    </location>
</feature>
<feature type="signal peptide" evidence="2">
    <location>
        <begin position="1"/>
        <end position="26"/>
    </location>
</feature>
<sequence>MTTSTRKPFRSAAAAAVLTFLLPAAAACTSEAATPPSTASTASAPPSPDIRTLRMPETLLGLPKSMDRVTTGAAKQHLDTLKREVAPATSAVGWAYGDNGPDADMVFITGVSGTVTDQNGMVERSLQPYRIKTHKPVDPGELGGTAHCGQGRTEDESYLVACAWADDQTVGIVAFVSSRPQGDRTAQFLEVRRAMTETKA</sequence>
<protein>
    <submittedName>
        <fullName evidence="3">Uncharacterized protein</fullName>
    </submittedName>
</protein>
<evidence type="ECO:0000313" key="3">
    <source>
        <dbReference type="EMBL" id="QLQ36555.2"/>
    </source>
</evidence>
<evidence type="ECO:0000313" key="4">
    <source>
        <dbReference type="Proteomes" id="UP000510844"/>
    </source>
</evidence>
<dbReference type="KEGG" id="mfeu:H1D33_25300"/>
<organism evidence="3 4">
    <name type="scientific">Micromonospora robiginosa</name>
    <dbReference type="NCBI Taxonomy" id="2749844"/>
    <lineage>
        <taxon>Bacteria</taxon>
        <taxon>Bacillati</taxon>
        <taxon>Actinomycetota</taxon>
        <taxon>Actinomycetes</taxon>
        <taxon>Micromonosporales</taxon>
        <taxon>Micromonosporaceae</taxon>
        <taxon>Micromonospora</taxon>
    </lineage>
</organism>
<dbReference type="AlphaFoldDB" id="A0A7L6B445"/>
<gene>
    <name evidence="3" type="ORF">H1D33_25300</name>
</gene>
<accession>A0A7L6B445</accession>
<keyword evidence="2" id="KW-0732">Signal</keyword>
<evidence type="ECO:0000256" key="2">
    <source>
        <dbReference type="SAM" id="SignalP"/>
    </source>
</evidence>
<reference evidence="3 4" key="2">
    <citation type="journal article" date="2021" name="Mar. Drugs">
        <title>A New Micromonospora Strain with Antibiotic Activity Isolated from the Microbiome of a Mid-Atlantic Deep-Sea Sponge.</title>
        <authorList>
            <person name="Back C.R."/>
            <person name="Stennett H.L."/>
            <person name="Williams S.E."/>
            <person name="Wang L."/>
            <person name="Ojeda Gomez J."/>
            <person name="Abdulle O.M."/>
            <person name="Duffy T."/>
            <person name="Neal C."/>
            <person name="Mantell J."/>
            <person name="Jepson M.A."/>
            <person name="Hendry K.R."/>
            <person name="Powell D."/>
            <person name="Stach J.E.M."/>
            <person name="Essex-Lopresti A.E."/>
            <person name="Willis C.L."/>
            <person name="Curnow P."/>
            <person name="Race P.R."/>
        </authorList>
    </citation>
    <scope>NUCLEOTIDE SEQUENCE [LARGE SCALE GENOMIC DNA]</scope>
    <source>
        <strain evidence="3 4">28ISP2-46</strain>
    </source>
</reference>